<protein>
    <submittedName>
        <fullName evidence="1">Uncharacterized protein</fullName>
    </submittedName>
</protein>
<keyword evidence="2" id="KW-1185">Reference proteome</keyword>
<dbReference type="AlphaFoldDB" id="A0A813SIP9"/>
<gene>
    <name evidence="1" type="ORF">OXX778_LOCUS6295</name>
</gene>
<dbReference type="EMBL" id="CAJNOC010000735">
    <property type="protein sequence ID" value="CAF0797583.1"/>
    <property type="molecule type" value="Genomic_DNA"/>
</dbReference>
<proteinExistence type="predicted"/>
<name>A0A813SIP9_9BILA</name>
<comment type="caution">
    <text evidence="1">The sequence shown here is derived from an EMBL/GenBank/DDBJ whole genome shotgun (WGS) entry which is preliminary data.</text>
</comment>
<reference evidence="1" key="1">
    <citation type="submission" date="2021-02" db="EMBL/GenBank/DDBJ databases">
        <authorList>
            <person name="Nowell W R."/>
        </authorList>
    </citation>
    <scope>NUCLEOTIDE SEQUENCE</scope>
    <source>
        <strain evidence="1">Ploen Becks lab</strain>
    </source>
</reference>
<accession>A0A813SIP9</accession>
<organism evidence="1 2">
    <name type="scientific">Brachionus calyciflorus</name>
    <dbReference type="NCBI Taxonomy" id="104777"/>
    <lineage>
        <taxon>Eukaryota</taxon>
        <taxon>Metazoa</taxon>
        <taxon>Spiralia</taxon>
        <taxon>Gnathifera</taxon>
        <taxon>Rotifera</taxon>
        <taxon>Eurotatoria</taxon>
        <taxon>Monogononta</taxon>
        <taxon>Pseudotrocha</taxon>
        <taxon>Ploima</taxon>
        <taxon>Brachionidae</taxon>
        <taxon>Brachionus</taxon>
    </lineage>
</organism>
<sequence>MRRSLNLSTESLAYEHVDKTIVLSVVNQSLPLVDKANGTVQGVHFRDSPKHATPIISKEFNFDDNCEVFNKEKVRKSNEDDLVSTHLLEDILSIGEKIPILKHVEIKDQHQNDSFSQVKNLNF</sequence>
<dbReference type="Proteomes" id="UP000663879">
    <property type="component" value="Unassembled WGS sequence"/>
</dbReference>
<evidence type="ECO:0000313" key="2">
    <source>
        <dbReference type="Proteomes" id="UP000663879"/>
    </source>
</evidence>
<evidence type="ECO:0000313" key="1">
    <source>
        <dbReference type="EMBL" id="CAF0797583.1"/>
    </source>
</evidence>